<accession>A0A2P2NTI8</accession>
<evidence type="ECO:0000313" key="1">
    <source>
        <dbReference type="EMBL" id="MBX45817.1"/>
    </source>
</evidence>
<dbReference type="AlphaFoldDB" id="A0A2P2NTI8"/>
<reference evidence="1" key="1">
    <citation type="submission" date="2018-02" db="EMBL/GenBank/DDBJ databases">
        <title>Rhizophora mucronata_Transcriptome.</title>
        <authorList>
            <person name="Meera S.P."/>
            <person name="Sreeshan A."/>
            <person name="Augustine A."/>
        </authorList>
    </citation>
    <scope>NUCLEOTIDE SEQUENCE</scope>
    <source>
        <tissue evidence="1">Leaf</tissue>
    </source>
</reference>
<sequence length="26" mass="3068">MITLLLADDNKLFKKYLGGEIPFWLK</sequence>
<name>A0A2P2NTI8_RHIMU</name>
<dbReference type="EMBL" id="GGEC01065333">
    <property type="protein sequence ID" value="MBX45817.1"/>
    <property type="molecule type" value="Transcribed_RNA"/>
</dbReference>
<protein>
    <submittedName>
        <fullName evidence="1">Uncharacterized protein</fullName>
    </submittedName>
</protein>
<proteinExistence type="predicted"/>
<organism evidence="1">
    <name type="scientific">Rhizophora mucronata</name>
    <name type="common">Asiatic mangrove</name>
    <dbReference type="NCBI Taxonomy" id="61149"/>
    <lineage>
        <taxon>Eukaryota</taxon>
        <taxon>Viridiplantae</taxon>
        <taxon>Streptophyta</taxon>
        <taxon>Embryophyta</taxon>
        <taxon>Tracheophyta</taxon>
        <taxon>Spermatophyta</taxon>
        <taxon>Magnoliopsida</taxon>
        <taxon>eudicotyledons</taxon>
        <taxon>Gunneridae</taxon>
        <taxon>Pentapetalae</taxon>
        <taxon>rosids</taxon>
        <taxon>fabids</taxon>
        <taxon>Malpighiales</taxon>
        <taxon>Rhizophoraceae</taxon>
        <taxon>Rhizophora</taxon>
    </lineage>
</organism>